<dbReference type="PANTHER" id="PTHR12526">
    <property type="entry name" value="GLYCOSYLTRANSFERASE"/>
    <property type="match status" value="1"/>
</dbReference>
<dbReference type="Gene3D" id="3.40.50.2000">
    <property type="entry name" value="Glycogen Phosphorylase B"/>
    <property type="match status" value="2"/>
</dbReference>
<evidence type="ECO:0000313" key="3">
    <source>
        <dbReference type="EMBL" id="MCX2975935.1"/>
    </source>
</evidence>
<dbReference type="EMBL" id="SHNO01000001">
    <property type="protein sequence ID" value="MCX2975935.1"/>
    <property type="molecule type" value="Genomic_DNA"/>
</dbReference>
<gene>
    <name evidence="3" type="ORF">EYC82_01020</name>
</gene>
<dbReference type="Pfam" id="PF00534">
    <property type="entry name" value="Glycos_transf_1"/>
    <property type="match status" value="1"/>
</dbReference>
<comment type="caution">
    <text evidence="3">The sequence shown here is derived from an EMBL/GenBank/DDBJ whole genome shotgun (WGS) entry which is preliminary data.</text>
</comment>
<proteinExistence type="predicted"/>
<organism evidence="3 4">
    <name type="scientific">Candidatus Marimicrobium litorale</name>
    <dbReference type="NCBI Taxonomy" id="2518991"/>
    <lineage>
        <taxon>Bacteria</taxon>
        <taxon>Pseudomonadati</taxon>
        <taxon>Pseudomonadota</taxon>
        <taxon>Gammaproteobacteria</taxon>
        <taxon>Cellvibrionales</taxon>
        <taxon>Halieaceae</taxon>
        <taxon>Marimicrobium</taxon>
    </lineage>
</organism>
<reference evidence="3" key="1">
    <citation type="submission" date="2019-02" db="EMBL/GenBank/DDBJ databases">
        <authorList>
            <person name="Li S.-H."/>
        </authorList>
    </citation>
    <scope>NUCLEOTIDE SEQUENCE</scope>
    <source>
        <strain evidence="3">IMCC11814</strain>
    </source>
</reference>
<dbReference type="Proteomes" id="UP001143304">
    <property type="component" value="Unassembled WGS sequence"/>
</dbReference>
<feature type="domain" description="Glycosyltransferase subfamily 4-like N-terminal" evidence="2">
    <location>
        <begin position="40"/>
        <end position="175"/>
    </location>
</feature>
<accession>A0ABT3T261</accession>
<name>A0ABT3T261_9GAMM</name>
<sequence length="373" mass="41287">MFRVADNAHVDMVVVSPTPWFPGQGIIRRFKKDYRPQPRVMDIQHGITVHSPRFLAFPGILRNLDAVMMYLFCIGLVRKLVREHGIEIIDSHFTYPDGLAATWLARKFGLKSIITLRGTEVPHARIPGRVSKLLQAWRQADRVFSVSDSLRQHAISLGAQPDKFRVVGNGIDTEKFQALDPADARERLGIARDARVLVTVGGLVERKGFHRVVECLPALIKEYPNLVYLLVGGANAEGDYSEHIRALAETLEVSHHLVFLGALEPSELSGPLSAADIFVLASSNEGWANVILESMACGTPVIATDVGGNAEVVNSSKLGSIVPFGDRQALTDSLLDSLRLEWPVAPLTQYALQNHWDTRIEIIIDEYSRLCSD</sequence>
<feature type="domain" description="Glycosyl transferase family 1" evidence="1">
    <location>
        <begin position="184"/>
        <end position="339"/>
    </location>
</feature>
<dbReference type="InterPro" id="IPR001296">
    <property type="entry name" value="Glyco_trans_1"/>
</dbReference>
<evidence type="ECO:0000259" key="1">
    <source>
        <dbReference type="Pfam" id="PF00534"/>
    </source>
</evidence>
<evidence type="ECO:0000259" key="2">
    <source>
        <dbReference type="Pfam" id="PF13439"/>
    </source>
</evidence>
<keyword evidence="4" id="KW-1185">Reference proteome</keyword>
<dbReference type="Pfam" id="PF13439">
    <property type="entry name" value="Glyco_transf_4"/>
    <property type="match status" value="1"/>
</dbReference>
<evidence type="ECO:0000313" key="4">
    <source>
        <dbReference type="Proteomes" id="UP001143304"/>
    </source>
</evidence>
<protein>
    <submittedName>
        <fullName evidence="3">Glycosyltransferase family 4 protein</fullName>
    </submittedName>
</protein>
<dbReference type="SUPFAM" id="SSF53756">
    <property type="entry name" value="UDP-Glycosyltransferase/glycogen phosphorylase"/>
    <property type="match status" value="1"/>
</dbReference>
<dbReference type="InterPro" id="IPR028098">
    <property type="entry name" value="Glyco_trans_4-like_N"/>
</dbReference>